<accession>A0A2G9GPS2</accession>
<evidence type="ECO:0000256" key="2">
    <source>
        <dbReference type="ARBA" id="ARBA00005581"/>
    </source>
</evidence>
<keyword evidence="3 6" id="KW-0713">Self-incompatibility</keyword>
<dbReference type="PANTHER" id="PTHR31232">
    <property type="match status" value="1"/>
</dbReference>
<dbReference type="InterPro" id="IPR010264">
    <property type="entry name" value="Self-incomp_S1"/>
</dbReference>
<keyword evidence="8" id="KW-1185">Reference proteome</keyword>
<dbReference type="GO" id="GO:0005576">
    <property type="term" value="C:extracellular region"/>
    <property type="evidence" value="ECO:0007669"/>
    <property type="project" value="UniProtKB-SubCell"/>
</dbReference>
<dbReference type="GO" id="GO:0060320">
    <property type="term" value="P:rejection of self pollen"/>
    <property type="evidence" value="ECO:0007669"/>
    <property type="project" value="UniProtKB-KW"/>
</dbReference>
<dbReference type="EMBL" id="NKXS01004164">
    <property type="protein sequence ID" value="PIN07266.1"/>
    <property type="molecule type" value="Genomic_DNA"/>
</dbReference>
<gene>
    <name evidence="7" type="ORF">CDL12_20172</name>
</gene>
<reference evidence="8" key="1">
    <citation type="journal article" date="2018" name="Gigascience">
        <title>Genome assembly of the Pink Ipe (Handroanthus impetiginosus, Bignoniaceae), a highly valued, ecologically keystone Neotropical timber forest tree.</title>
        <authorList>
            <person name="Silva-Junior O.B."/>
            <person name="Grattapaglia D."/>
            <person name="Novaes E."/>
            <person name="Collevatti R.G."/>
        </authorList>
    </citation>
    <scope>NUCLEOTIDE SEQUENCE [LARGE SCALE GENOMIC DNA]</scope>
    <source>
        <strain evidence="8">cv. UFG-1</strain>
    </source>
</reference>
<keyword evidence="5" id="KW-0732">Signal</keyword>
<organism evidence="7 8">
    <name type="scientific">Handroanthus impetiginosus</name>
    <dbReference type="NCBI Taxonomy" id="429701"/>
    <lineage>
        <taxon>Eukaryota</taxon>
        <taxon>Viridiplantae</taxon>
        <taxon>Streptophyta</taxon>
        <taxon>Embryophyta</taxon>
        <taxon>Tracheophyta</taxon>
        <taxon>Spermatophyta</taxon>
        <taxon>Magnoliopsida</taxon>
        <taxon>eudicotyledons</taxon>
        <taxon>Gunneridae</taxon>
        <taxon>Pentapetalae</taxon>
        <taxon>asterids</taxon>
        <taxon>lamiids</taxon>
        <taxon>Lamiales</taxon>
        <taxon>Bignoniaceae</taxon>
        <taxon>Crescentiina</taxon>
        <taxon>Tabebuia alliance</taxon>
        <taxon>Handroanthus</taxon>
    </lineage>
</organism>
<comment type="caution">
    <text evidence="7">The sequence shown here is derived from an EMBL/GenBank/DDBJ whole genome shotgun (WGS) entry which is preliminary data.</text>
</comment>
<proteinExistence type="inferred from homology"/>
<name>A0A2G9GPS2_9LAMI</name>
<dbReference type="Proteomes" id="UP000231279">
    <property type="component" value="Unassembled WGS sequence"/>
</dbReference>
<protein>
    <recommendedName>
        <fullName evidence="6">S-protein homolog</fullName>
    </recommendedName>
</protein>
<comment type="similarity">
    <text evidence="2 6">Belongs to the plant self-incompatibility (S1) protein family.</text>
</comment>
<evidence type="ECO:0000256" key="5">
    <source>
        <dbReference type="ARBA" id="ARBA00022729"/>
    </source>
</evidence>
<dbReference type="AlphaFoldDB" id="A0A2G9GPS2"/>
<evidence type="ECO:0000256" key="4">
    <source>
        <dbReference type="ARBA" id="ARBA00022525"/>
    </source>
</evidence>
<evidence type="ECO:0000256" key="1">
    <source>
        <dbReference type="ARBA" id="ARBA00004613"/>
    </source>
</evidence>
<evidence type="ECO:0000313" key="8">
    <source>
        <dbReference type="Proteomes" id="UP000231279"/>
    </source>
</evidence>
<evidence type="ECO:0000313" key="7">
    <source>
        <dbReference type="EMBL" id="PIN07266.1"/>
    </source>
</evidence>
<evidence type="ECO:0000256" key="6">
    <source>
        <dbReference type="RuleBase" id="RU367044"/>
    </source>
</evidence>
<dbReference type="PANTHER" id="PTHR31232:SF61">
    <property type="entry name" value="S-PROTEIN HOMOLOG"/>
    <property type="match status" value="1"/>
</dbReference>
<sequence>MTYDYTIHVLNKLPQNNKLRLHCASGDDDLGTHTIDVGYDFHWHFCDGWTGRTLFFCHLYWGSKQIAFYVFRSKWAYRCWLDCYWEARSDGIYFSGKNPPGALEKKYDWHT</sequence>
<dbReference type="OrthoDB" id="1848419at2759"/>
<evidence type="ECO:0000256" key="3">
    <source>
        <dbReference type="ARBA" id="ARBA00022471"/>
    </source>
</evidence>
<dbReference type="Pfam" id="PF05938">
    <property type="entry name" value="Self-incomp_S1"/>
    <property type="match status" value="1"/>
</dbReference>
<comment type="subcellular location">
    <subcellularLocation>
        <location evidence="1 6">Secreted</location>
    </subcellularLocation>
</comment>
<keyword evidence="4 6" id="KW-0964">Secreted</keyword>